<evidence type="ECO:0000313" key="2">
    <source>
        <dbReference type="EMBL" id="CAK9089547.1"/>
    </source>
</evidence>
<dbReference type="EMBL" id="CAXAMM010039857">
    <property type="protein sequence ID" value="CAK9089547.1"/>
    <property type="molecule type" value="Genomic_DNA"/>
</dbReference>
<reference evidence="2 3" key="1">
    <citation type="submission" date="2024-02" db="EMBL/GenBank/DDBJ databases">
        <authorList>
            <person name="Chen Y."/>
            <person name="Shah S."/>
            <person name="Dougan E. K."/>
            <person name="Thang M."/>
            <person name="Chan C."/>
        </authorList>
    </citation>
    <scope>NUCLEOTIDE SEQUENCE [LARGE SCALE GENOMIC DNA]</scope>
</reference>
<feature type="region of interest" description="Disordered" evidence="1">
    <location>
        <begin position="1484"/>
        <end position="1521"/>
    </location>
</feature>
<feature type="region of interest" description="Disordered" evidence="1">
    <location>
        <begin position="249"/>
        <end position="273"/>
    </location>
</feature>
<evidence type="ECO:0000313" key="3">
    <source>
        <dbReference type="Proteomes" id="UP001642464"/>
    </source>
</evidence>
<name>A0ABP0QMR6_9DINO</name>
<feature type="compositionally biased region" description="Basic and acidic residues" evidence="1">
    <location>
        <begin position="1484"/>
        <end position="1503"/>
    </location>
</feature>
<evidence type="ECO:0000256" key="1">
    <source>
        <dbReference type="SAM" id="MobiDB-lite"/>
    </source>
</evidence>
<feature type="region of interest" description="Disordered" evidence="1">
    <location>
        <begin position="569"/>
        <end position="612"/>
    </location>
</feature>
<protein>
    <submittedName>
        <fullName evidence="2">Uncharacterized protein</fullName>
    </submittedName>
</protein>
<dbReference type="SUPFAM" id="SSF56672">
    <property type="entry name" value="DNA/RNA polymerases"/>
    <property type="match status" value="1"/>
</dbReference>
<proteinExistence type="predicted"/>
<sequence>MYLGKDPLLQKSPLTVFQVRALEELMQTETDANCCIIGQLLFCLRACCRWRDSQRLQSAYIEHSKGESVIHADALSSKTSLTLDAKTRFLPYVAIGTGLMGEDWAKRWLSARVNQSLNFKDFALPSFSMRTMDWTDTLMSSSEATAWLREFLSITCADFEPKKYASHSLKTTVLTWAGRSVLVQFSPTERRLLGHHVDPSMRSVLTYSREAYTTLYSKVFQMYLSIRNGQFQPDSKAIDRILESPEGRAATASAPAVGAEVVGGSDSESSLASDSEIDERVEIGIEQWLIDKIVDKNFASFGRFAFSVAYSPQHPDDRPFKTFIDALAEVEVDGDQFASLRRLFFEAHTMALADVRSRVGATPDPAVATKKLPTAERVSRQADQEQRLGGIIFTPDTIPSNHLVDLFVEMCETGILTYVKPEQCCSRALEVNSIKKDPAISTDASGLLKVGSKASEPTCEANTELKLRAAWQRRSLAMDLSGIASFEVIETWVQYLFQQLIKDQPRGFSKISLQQVLECDRALFVQASHTTMGRLQSTPPAKKPLDEAIVQWKAANEVLQYLTPLPSLKGAPQDPTPANHRPTKIQKVDKAATKGVGKATDTSSKPKLPEGCVSHDDKNRPLCFGFQTGKCKFKGPPGKRCLLSSHLDFQVLLSIIKHGRKNTGWLGTPGIFHDLAAVCQNDHPHDPWGVRWENGAWLFDTSSEAAYPTLLAQRIAACLAKAAAERQWSLAPAPRLHDLSTAATGRQSKRHAPLIPEYHHFKRLPLASTLPSGAKILSPHLGGEVLEEETDEADCVDESLAKHHKVGFLHTPKQFLSMALSVQHPMDSTEHLEPVTQQALDFILKYPPHLVEVERKKNLLQARLFAAKLQSEESELHSKMPTSVAKVLRPKRLLLWKCLLEHYGYDDVGVVDLMFNGVPLVGKHDDPPCFQPLLKPATLTEQDLRDSALWRRKAIVGRTRSVDDPAHVSRLEQTAMEELQAGFVEGPFASEDEVSQVFGHDRWSVIRRFVLVQGAEQKLRPIDDCLEAQLNFGYTSTFYLKLQDIDYIAGLALKIAKATSSGKQNFGSGKWKGKCLDLSKAYKQMAVRPDHRDLTVLFFHDASGNPKYFIANSLIFGSTAAVYAFNRVSRSLWFLFNKMLLVPCRVFYDDFPLFSPEELATNADESVSELLDLLGCAHARTGPKGKPFDFSFQVLGCTLDLAGIPEGHFALENKPGRIDRICEQLQQVGVSGFLSLHQAQVLHGLLRYACGFFAGRYLHPVCMEVMRRGANPRAAGLKEFCQYAIRISNMKKADLVEAIRALGEEPPSKWTNTELRVRLLELEEEQGITRSKGKIRTSHQGCMVELNKHSKKKADLIQFCQSKLQLPLEGTETMPQLEKKAVEKIYAISEPSGKDPMGFGTHSQLSYQEVMDEHPSYGEWAHQTAMEGSCHPRLSRFAHWYVAQRDVRQEPQLPVKTRLTPLPEKASTKAAMVKMMETLTALKEEVETLKEERPRKKKEKGDDEMSYTLVSDAQKAPKPRF</sequence>
<dbReference type="Proteomes" id="UP001642464">
    <property type="component" value="Unassembled WGS sequence"/>
</dbReference>
<dbReference type="InterPro" id="IPR043502">
    <property type="entry name" value="DNA/RNA_pol_sf"/>
</dbReference>
<keyword evidence="3" id="KW-1185">Reference proteome</keyword>
<gene>
    <name evidence="2" type="ORF">SCF082_LOCUS42251</name>
</gene>
<accession>A0ABP0QMR6</accession>
<comment type="caution">
    <text evidence="2">The sequence shown here is derived from an EMBL/GenBank/DDBJ whole genome shotgun (WGS) entry which is preliminary data.</text>
</comment>
<organism evidence="2 3">
    <name type="scientific">Durusdinium trenchii</name>
    <dbReference type="NCBI Taxonomy" id="1381693"/>
    <lineage>
        <taxon>Eukaryota</taxon>
        <taxon>Sar</taxon>
        <taxon>Alveolata</taxon>
        <taxon>Dinophyceae</taxon>
        <taxon>Suessiales</taxon>
        <taxon>Symbiodiniaceae</taxon>
        <taxon>Durusdinium</taxon>
    </lineage>
</organism>